<evidence type="ECO:0000259" key="2">
    <source>
        <dbReference type="Pfam" id="PF13717"/>
    </source>
</evidence>
<feature type="compositionally biased region" description="Basic and acidic residues" evidence="1">
    <location>
        <begin position="154"/>
        <end position="171"/>
    </location>
</feature>
<dbReference type="NCBIfam" id="TIGR02098">
    <property type="entry name" value="MJ0042_CXXC"/>
    <property type="match status" value="1"/>
</dbReference>
<keyword evidence="4" id="KW-1185">Reference proteome</keyword>
<organism evidence="3 4">
    <name type="scientific">Aliiruegeria lutimaris</name>
    <dbReference type="NCBI Taxonomy" id="571298"/>
    <lineage>
        <taxon>Bacteria</taxon>
        <taxon>Pseudomonadati</taxon>
        <taxon>Pseudomonadota</taxon>
        <taxon>Alphaproteobacteria</taxon>
        <taxon>Rhodobacterales</taxon>
        <taxon>Roseobacteraceae</taxon>
        <taxon>Aliiruegeria</taxon>
    </lineage>
</organism>
<feature type="region of interest" description="Disordered" evidence="1">
    <location>
        <begin position="39"/>
        <end position="258"/>
    </location>
</feature>
<dbReference type="InterPro" id="IPR011723">
    <property type="entry name" value="Znf/thioredoxin_put"/>
</dbReference>
<feature type="domain" description="Zinc finger/thioredoxin putative" evidence="2">
    <location>
        <begin position="1"/>
        <end position="36"/>
    </location>
</feature>
<feature type="compositionally biased region" description="Basic and acidic residues" evidence="1">
    <location>
        <begin position="215"/>
        <end position="228"/>
    </location>
</feature>
<feature type="compositionally biased region" description="Acidic residues" evidence="1">
    <location>
        <begin position="104"/>
        <end position="136"/>
    </location>
</feature>
<protein>
    <submittedName>
        <fullName evidence="3">MJ0042 family finger-like domain-containing protein</fullName>
    </submittedName>
</protein>
<evidence type="ECO:0000313" key="4">
    <source>
        <dbReference type="Proteomes" id="UP000199382"/>
    </source>
</evidence>
<dbReference type="EMBL" id="FNEK01000033">
    <property type="protein sequence ID" value="SDK19303.1"/>
    <property type="molecule type" value="Genomic_DNA"/>
</dbReference>
<dbReference type="Pfam" id="PF13717">
    <property type="entry name" value="Zn_ribbon_4"/>
    <property type="match status" value="1"/>
</dbReference>
<feature type="compositionally biased region" description="Basic and acidic residues" evidence="1">
    <location>
        <begin position="237"/>
        <end position="257"/>
    </location>
</feature>
<dbReference type="STRING" id="571298.SAMN04488026_103359"/>
<proteinExistence type="predicted"/>
<gene>
    <name evidence="3" type="ORF">SAMN04488026_103359</name>
</gene>
<feature type="compositionally biased region" description="Basic and acidic residues" evidence="1">
    <location>
        <begin position="185"/>
        <end position="200"/>
    </location>
</feature>
<evidence type="ECO:0000256" key="1">
    <source>
        <dbReference type="SAM" id="MobiDB-lite"/>
    </source>
</evidence>
<evidence type="ECO:0000313" key="3">
    <source>
        <dbReference type="EMBL" id="SDK19303.1"/>
    </source>
</evidence>
<feature type="compositionally biased region" description="Pro residues" evidence="1">
    <location>
        <begin position="56"/>
        <end position="70"/>
    </location>
</feature>
<reference evidence="3 4" key="1">
    <citation type="submission" date="2016-10" db="EMBL/GenBank/DDBJ databases">
        <authorList>
            <person name="de Groot N.N."/>
        </authorList>
    </citation>
    <scope>NUCLEOTIDE SEQUENCE [LARGE SCALE GENOMIC DNA]</scope>
    <source>
        <strain evidence="3 4">DSM 25294</strain>
    </source>
</reference>
<dbReference type="OrthoDB" id="7159357at2"/>
<feature type="compositionally biased region" description="Low complexity" evidence="1">
    <location>
        <begin position="71"/>
        <end position="85"/>
    </location>
</feature>
<dbReference type="RefSeq" id="WP_093158050.1">
    <property type="nucleotide sequence ID" value="NZ_FNEK01000033.1"/>
</dbReference>
<accession>A0A1G8ZW70</accession>
<dbReference type="Proteomes" id="UP000199382">
    <property type="component" value="Unassembled WGS sequence"/>
</dbReference>
<name>A0A1G8ZW70_9RHOB</name>
<dbReference type="AlphaFoldDB" id="A0A1G8ZW70"/>
<sequence>MRLTCPNCGAQYAVDARVIPDTGRDVQCSNCGKTWFQHHPDHPSAPETPVEEPEISAPPPPDPEPEPPARQPASVAPASAAVAEPETADEIPDPALGSAAGIFDEPDEPDDLPIEADLPDEATPEVEEKEPEEAPDSEPIPPRRPVDAAAMAVLREEAAREQAARQAERGALETQGELDMPAPERAARRPEPDLVPREPARVVPSDTIPAEEEERSDKPAPRRERLPDVEEINSTLRPEEAASARSAENRVPREERSRGRRIGMGLAFLVFGGLALLYSQHKTVADKLPQAAPVLEQYVTSVDAARLRLDRALRSSVARLQGSGE</sequence>